<accession>A0A8C0MPD2</accession>
<evidence type="ECO:0000313" key="10">
    <source>
        <dbReference type="Ensembl" id="ENSCAFP00040003193.1"/>
    </source>
</evidence>
<dbReference type="GO" id="GO:0004668">
    <property type="term" value="F:protein-arginine deiminase activity"/>
    <property type="evidence" value="ECO:0007669"/>
    <property type="project" value="InterPro"/>
</dbReference>
<keyword evidence="4" id="KW-0479">Metal-binding</keyword>
<dbReference type="FunFam" id="2.60.40.1700:FF:000001">
    <property type="entry name" value="Protein-arginine deiminase type-2"/>
    <property type="match status" value="1"/>
</dbReference>
<dbReference type="SUPFAM" id="SSF55909">
    <property type="entry name" value="Pentein"/>
    <property type="match status" value="1"/>
</dbReference>
<dbReference type="Ensembl" id="ENSCAFT00040003718.1">
    <property type="protein sequence ID" value="ENSCAFP00040003193.1"/>
    <property type="gene ID" value="ENSCAFG00040001894.1"/>
</dbReference>
<evidence type="ECO:0000259" key="7">
    <source>
        <dbReference type="Pfam" id="PF08526"/>
    </source>
</evidence>
<dbReference type="SUPFAM" id="SSF49503">
    <property type="entry name" value="Cupredoxins"/>
    <property type="match status" value="1"/>
</dbReference>
<dbReference type="InterPro" id="IPR008972">
    <property type="entry name" value="Cupredoxin"/>
</dbReference>
<dbReference type="InterPro" id="IPR013732">
    <property type="entry name" value="PAD_N"/>
</dbReference>
<feature type="domain" description="Protein-arginine deiminase (PAD) N-terminal" evidence="7">
    <location>
        <begin position="1"/>
        <end position="111"/>
    </location>
</feature>
<feature type="region of interest" description="Disordered" evidence="5">
    <location>
        <begin position="594"/>
        <end position="790"/>
    </location>
</feature>
<dbReference type="Ensembl" id="ENSCAFT00030015320.1">
    <property type="protein sequence ID" value="ENSCAFP00030013359.1"/>
    <property type="gene ID" value="ENSCAFG00030007956.1"/>
</dbReference>
<dbReference type="GO" id="GO:0005737">
    <property type="term" value="C:cytoplasm"/>
    <property type="evidence" value="ECO:0007669"/>
    <property type="project" value="UniProtKB-SubCell"/>
</dbReference>
<evidence type="ECO:0000313" key="9">
    <source>
        <dbReference type="Ensembl" id="ENSCAFP00030013359.1"/>
    </source>
</evidence>
<dbReference type="InterPro" id="IPR013530">
    <property type="entry name" value="PAD_C"/>
</dbReference>
<feature type="compositionally biased region" description="Pro residues" evidence="5">
    <location>
        <begin position="712"/>
        <end position="730"/>
    </location>
</feature>
<comment type="subcellular location">
    <subcellularLocation>
        <location evidence="1">Cytoplasm</location>
    </subcellularLocation>
</comment>
<dbReference type="AlphaFoldDB" id="A0A8C0MPD2"/>
<reference evidence="10" key="1">
    <citation type="submission" date="2018-10" db="EMBL/GenBank/DDBJ databases">
        <title>De novo assembly of a Great Dane genome.</title>
        <authorList>
            <person name="Kidd J.M."/>
            <person name="Pendleton A.L."/>
            <person name="Shen F."/>
            <person name="Emery S."/>
        </authorList>
    </citation>
    <scope>NUCLEOTIDE SEQUENCE [LARGE SCALE GENOMIC DNA]</scope>
    <source>
        <strain evidence="10">Great Dane</strain>
    </source>
</reference>
<dbReference type="InterPro" id="IPR013733">
    <property type="entry name" value="Prot_Arg_deaminase_cen_dom"/>
</dbReference>
<dbReference type="PANTHER" id="PTHR10837:SF3">
    <property type="entry name" value="PROTEIN-ARGININE DEIMINASE TYPE-4"/>
    <property type="match status" value="1"/>
</dbReference>
<keyword evidence="3" id="KW-0963">Cytoplasm</keyword>
<organism evidence="9 11">
    <name type="scientific">Canis lupus familiaris</name>
    <name type="common">Dog</name>
    <name type="synonym">Canis familiaris</name>
    <dbReference type="NCBI Taxonomy" id="9615"/>
    <lineage>
        <taxon>Eukaryota</taxon>
        <taxon>Metazoa</taxon>
        <taxon>Chordata</taxon>
        <taxon>Craniata</taxon>
        <taxon>Vertebrata</taxon>
        <taxon>Euteleostomi</taxon>
        <taxon>Mammalia</taxon>
        <taxon>Eutheria</taxon>
        <taxon>Laurasiatheria</taxon>
        <taxon>Carnivora</taxon>
        <taxon>Caniformia</taxon>
        <taxon>Canidae</taxon>
        <taxon>Canis</taxon>
    </lineage>
</organism>
<protein>
    <submittedName>
        <fullName evidence="9">Peptidyl arginine deiminase 3</fullName>
    </submittedName>
</protein>
<evidence type="ECO:0000313" key="11">
    <source>
        <dbReference type="Proteomes" id="UP000694429"/>
    </source>
</evidence>
<dbReference type="GO" id="GO:0005509">
    <property type="term" value="F:calcium ion binding"/>
    <property type="evidence" value="ECO:0007669"/>
    <property type="project" value="InterPro"/>
</dbReference>
<dbReference type="Pfam" id="PF08526">
    <property type="entry name" value="PAD_N"/>
    <property type="match status" value="1"/>
</dbReference>
<dbReference type="Gene3D" id="2.60.40.1700">
    <property type="entry name" value="Protein-arginine deiminase, central domain"/>
    <property type="match status" value="1"/>
</dbReference>
<dbReference type="Gene3D" id="3.75.10.10">
    <property type="entry name" value="L-arginine/glycine Amidinotransferase, Chain A"/>
    <property type="match status" value="1"/>
</dbReference>
<feature type="compositionally biased region" description="Low complexity" evidence="5">
    <location>
        <begin position="737"/>
        <end position="747"/>
    </location>
</feature>
<dbReference type="InterPro" id="IPR036556">
    <property type="entry name" value="PAD_central_sf"/>
</dbReference>
<dbReference type="FunFam" id="3.75.10.10:FF:000033">
    <property type="match status" value="1"/>
</dbReference>
<dbReference type="Gene3D" id="2.60.40.1860">
    <property type="entry name" value="Protein-arginine deiminase, N-terminal domain"/>
    <property type="match status" value="1"/>
</dbReference>
<evidence type="ECO:0000259" key="6">
    <source>
        <dbReference type="Pfam" id="PF03068"/>
    </source>
</evidence>
<dbReference type="InterPro" id="IPR038685">
    <property type="entry name" value="PAD_N_sf"/>
</dbReference>
<dbReference type="Proteomes" id="UP000694542">
    <property type="component" value="Chromosome 2"/>
</dbReference>
<evidence type="ECO:0000256" key="1">
    <source>
        <dbReference type="ARBA" id="ARBA00004496"/>
    </source>
</evidence>
<dbReference type="SUPFAM" id="SSF110083">
    <property type="entry name" value="Peptidylarginine deiminase Pad4, middle domain"/>
    <property type="match status" value="1"/>
</dbReference>
<dbReference type="Proteomes" id="UP000694429">
    <property type="component" value="Chromosome 2"/>
</dbReference>
<proteinExistence type="inferred from homology"/>
<dbReference type="InterPro" id="IPR004303">
    <property type="entry name" value="PAD"/>
</dbReference>
<evidence type="ECO:0000256" key="4">
    <source>
        <dbReference type="ARBA" id="ARBA00022723"/>
    </source>
</evidence>
<gene>
    <name evidence="9" type="primary">PADI4</name>
</gene>
<name>A0A8C0MPD2_CANLF</name>
<evidence type="ECO:0000256" key="2">
    <source>
        <dbReference type="ARBA" id="ARBA00008166"/>
    </source>
</evidence>
<dbReference type="Pfam" id="PF03068">
    <property type="entry name" value="PAD"/>
    <property type="match status" value="1"/>
</dbReference>
<sequence>MAQGSVIHVAPEQSTYAVCVLGTETQLDVYSSAPTGYTSFSINASPGVVVDVGHSRPAKKNSTGSSKWSLDPSLEVSLRMRAASSSTGDQKVQISYYGPKTNPVQALLYVTGVEISLSADIARTGKVKPAGAKKGQRTWTWGPHGQGAILLVNCDRDQPKSSTMDCKDDEVVDSKDLEDMSLVTLSTNTPRDFFAKHQLLLHVAKSEMDKVRVFHASRGKQVSRYRAVLGPEQPCHPLELPGGQHSTDFYVEGLAFPDVNFPGLVSLTVSLLDTANPELPESLLFQDSVIFRVAPWIMTPNTQPPEEVYVCRMLENVDFLKSVTALAKEAKCKLTIPSKEQSNDDRWMQDEIEIGYIQAPHKTLPVVFDSPRNRGLKDFPIKCLLGPDFGYVTRGPDTGEVTTFDSFGNLEVSPPVTVGRKKYPLGRILIGSGGYPSKESQEMHQAVQDFLSAQQVQAPVKLYSDWLFVGHVDEFLSFVPAPKKGFRLLLASPRACYALLEEQLKGGHGEAALFEGIKKKKQKIKDILSDKKLRDQNSYVEVPAWEAGDAQSGRTGAGRVPSPGHPTQSLPLPPAACRRGGERIWDLGSRAWDRQTDASHHRGNTHEGCVGKGGREAGKAGAPGRWVQVSEAEGQVGERPSARGTRGGQAHGDRRAEARGGGLEQSRAREGGKRRRCHRCLAHAVPGALPTTVPNPRGRPAAPHHPHRPSTPSSPGPCPSWPHHTPPAPPEMHRLEPGGAEAGAGPERAGHRGHPPALQASGGEQWDPQGRSLFSKHGEHAGAGEAPGHPQAIRAHHQRPVLPGGEGAVPAGAAGPALHLHRRLLHLPRAARGGPLWHQRAPAALLLQVVEHGALSPPPPATPESLPSRSSRPDALVPCSVALQERLGTGWLPGCSHPPGSGLPPSAVPWPLGYPLLRTPR</sequence>
<comment type="similarity">
    <text evidence="2">Belongs to the protein arginine deiminase family.</text>
</comment>
<dbReference type="Pfam" id="PF08527">
    <property type="entry name" value="PAD_M"/>
    <property type="match status" value="1"/>
</dbReference>
<feature type="region of interest" description="Disordered" evidence="5">
    <location>
        <begin position="544"/>
        <end position="579"/>
    </location>
</feature>
<feature type="domain" description="Protein-arginine deiminase (PAD) central" evidence="8">
    <location>
        <begin position="113"/>
        <end position="273"/>
    </location>
</feature>
<feature type="compositionally biased region" description="Basic residues" evidence="5">
    <location>
        <begin position="672"/>
        <end position="681"/>
    </location>
</feature>
<evidence type="ECO:0000256" key="5">
    <source>
        <dbReference type="SAM" id="MobiDB-lite"/>
    </source>
</evidence>
<dbReference type="PANTHER" id="PTHR10837">
    <property type="entry name" value="PEPTIDYLARGININE DEIMINASE"/>
    <property type="match status" value="1"/>
</dbReference>
<dbReference type="CDD" id="cd04214">
    <property type="entry name" value="PAD_N"/>
    <property type="match status" value="1"/>
</dbReference>
<reference evidence="9" key="3">
    <citation type="submission" date="2025-05" db="UniProtKB">
        <authorList>
            <consortium name="Ensembl"/>
        </authorList>
    </citation>
    <scope>IDENTIFICATION</scope>
</reference>
<evidence type="ECO:0000256" key="3">
    <source>
        <dbReference type="ARBA" id="ARBA00022490"/>
    </source>
</evidence>
<feature type="domain" description="Protein-arginine deiminase C-terminal" evidence="6">
    <location>
        <begin position="284"/>
        <end position="541"/>
    </location>
</feature>
<dbReference type="FunFam" id="2.60.40.1860:FF:000003">
    <property type="entry name" value="Protein-arginine deiminase type-4"/>
    <property type="match status" value="1"/>
</dbReference>
<evidence type="ECO:0000259" key="8">
    <source>
        <dbReference type="Pfam" id="PF08527"/>
    </source>
</evidence>
<reference evidence="9" key="2">
    <citation type="submission" date="2019-03" db="EMBL/GenBank/DDBJ databases">
        <authorList>
            <person name="Warren W.C."/>
            <person name="Johnson G.S."/>
        </authorList>
    </citation>
    <scope>NUCLEOTIDE SEQUENCE [LARGE SCALE GENOMIC DNA]</scope>
    <source>
        <strain evidence="9">Basenji</strain>
    </source>
</reference>